<evidence type="ECO:0000313" key="1">
    <source>
        <dbReference type="Ensembl" id="ENSCSAVP00000001334.1"/>
    </source>
</evidence>
<reference evidence="2" key="1">
    <citation type="submission" date="2003-08" db="EMBL/GenBank/DDBJ databases">
        <authorList>
            <person name="Birren B."/>
            <person name="Nusbaum C."/>
            <person name="Abebe A."/>
            <person name="Abouelleil A."/>
            <person name="Adekoya E."/>
            <person name="Ait-zahra M."/>
            <person name="Allen N."/>
            <person name="Allen T."/>
            <person name="An P."/>
            <person name="Anderson M."/>
            <person name="Anderson S."/>
            <person name="Arachchi H."/>
            <person name="Armbruster J."/>
            <person name="Bachantsang P."/>
            <person name="Baldwin J."/>
            <person name="Barry A."/>
            <person name="Bayul T."/>
            <person name="Blitshsteyn B."/>
            <person name="Bloom T."/>
            <person name="Blye J."/>
            <person name="Boguslavskiy L."/>
            <person name="Borowsky M."/>
            <person name="Boukhgalter B."/>
            <person name="Brunache A."/>
            <person name="Butler J."/>
            <person name="Calixte N."/>
            <person name="Calvo S."/>
            <person name="Camarata J."/>
            <person name="Campo K."/>
            <person name="Chang J."/>
            <person name="Cheshatsang Y."/>
            <person name="Citroen M."/>
            <person name="Collymore A."/>
            <person name="Considine T."/>
            <person name="Cook A."/>
            <person name="Cooke P."/>
            <person name="Corum B."/>
            <person name="Cuomo C."/>
            <person name="David R."/>
            <person name="Dawoe T."/>
            <person name="Degray S."/>
            <person name="Dodge S."/>
            <person name="Dooley K."/>
            <person name="Dorje P."/>
            <person name="Dorjee K."/>
            <person name="Dorris L."/>
            <person name="Duffey N."/>
            <person name="Dupes A."/>
            <person name="Elkins T."/>
            <person name="Engels R."/>
            <person name="Erickson J."/>
            <person name="Farina A."/>
            <person name="Faro S."/>
            <person name="Ferreira P."/>
            <person name="Fischer H."/>
            <person name="Fitzgerald M."/>
            <person name="Foley K."/>
            <person name="Gage D."/>
            <person name="Galagan J."/>
            <person name="Gearin G."/>
            <person name="Gnerre S."/>
            <person name="Gnirke A."/>
            <person name="Goyette A."/>
            <person name="Graham J."/>
            <person name="Grandbois E."/>
            <person name="Gyaltsen K."/>
            <person name="Hafez N."/>
            <person name="Hagopian D."/>
            <person name="Hagos B."/>
            <person name="Hall J."/>
            <person name="Hatcher B."/>
            <person name="Heller A."/>
            <person name="Higgins H."/>
            <person name="Honan T."/>
            <person name="Horn A."/>
            <person name="Houde N."/>
            <person name="Hughes L."/>
            <person name="Hulme W."/>
            <person name="Husby E."/>
            <person name="Iliev I."/>
            <person name="Jaffe D."/>
            <person name="Jones C."/>
            <person name="Kamal M."/>
            <person name="Kamat A."/>
            <person name="Kamvysselis M."/>
            <person name="Karlsson E."/>
            <person name="Kells C."/>
            <person name="Kieu A."/>
            <person name="Kisner P."/>
            <person name="Kodira C."/>
            <person name="Kulbokas E."/>
            <person name="Labutti K."/>
            <person name="Lama D."/>
            <person name="Landers T."/>
            <person name="Leger J."/>
            <person name="Levine S."/>
            <person name="Lewis D."/>
            <person name="Lewis T."/>
            <person name="Lindblad-toh K."/>
            <person name="Liu X."/>
            <person name="Lokyitsang T."/>
            <person name="Lokyitsang Y."/>
            <person name="Lucien O."/>
            <person name="Lui A."/>
            <person name="Ma L.J."/>
            <person name="Mabbitt R."/>
            <person name="Macdonald J."/>
            <person name="Maclean C."/>
            <person name="Major J."/>
            <person name="Manning J."/>
            <person name="Marabella R."/>
            <person name="Maru K."/>
            <person name="Matthews C."/>
            <person name="Mauceli E."/>
            <person name="Mccarthy M."/>
            <person name="Mcdonough S."/>
            <person name="Mcghee T."/>
            <person name="Meldrim J."/>
            <person name="Meneus L."/>
            <person name="Mesirov J."/>
            <person name="Mihalev A."/>
            <person name="Mihova T."/>
            <person name="Mikkelsen T."/>
            <person name="Mlenga V."/>
            <person name="Moru K."/>
            <person name="Mozes J."/>
            <person name="Mulrain L."/>
            <person name="Munson G."/>
            <person name="Naylor J."/>
            <person name="Newes C."/>
            <person name="Nguyen C."/>
            <person name="Nguyen N."/>
            <person name="Nguyen T."/>
            <person name="Nicol R."/>
            <person name="Nielsen C."/>
            <person name="Nizzari M."/>
            <person name="Norbu C."/>
            <person name="Norbu N."/>
            <person name="O'donnell P."/>
            <person name="Okoawo O."/>
            <person name="O'leary S."/>
            <person name="Omotosho B."/>
            <person name="O'neill K."/>
            <person name="Osman S."/>
            <person name="Parker S."/>
            <person name="Perrin D."/>
            <person name="Phunkhang P."/>
            <person name="Piqani B."/>
            <person name="Purcell S."/>
            <person name="Rachupka T."/>
            <person name="Ramasamy U."/>
            <person name="Rameau R."/>
            <person name="Ray V."/>
            <person name="Raymond C."/>
            <person name="Retta R."/>
            <person name="Richardson S."/>
            <person name="Rise C."/>
            <person name="Rodriguez J."/>
            <person name="Rogers J."/>
            <person name="Rogov P."/>
            <person name="Rutman M."/>
            <person name="Schupbach R."/>
            <person name="Seaman C."/>
            <person name="Settipalli S."/>
            <person name="Sharpe T."/>
            <person name="Sheridan J."/>
            <person name="Sherpa N."/>
            <person name="Shi J."/>
            <person name="Smirnov S."/>
            <person name="Smith C."/>
            <person name="Sougnez C."/>
            <person name="Spencer B."/>
            <person name="Stalker J."/>
            <person name="Stange-thomann N."/>
            <person name="Stavropoulos S."/>
            <person name="Stetson K."/>
            <person name="Stone C."/>
            <person name="Stone S."/>
            <person name="Stubbs M."/>
            <person name="Talamas J."/>
            <person name="Tchuinga P."/>
            <person name="Tenzing P."/>
            <person name="Tesfaye S."/>
            <person name="Theodore J."/>
            <person name="Thoulutsang Y."/>
            <person name="Topham K."/>
            <person name="Towey S."/>
            <person name="Tsamla T."/>
            <person name="Tsomo N."/>
            <person name="Vallee D."/>
            <person name="Vassiliev H."/>
            <person name="Venkataraman V."/>
            <person name="Vinson J."/>
            <person name="Vo A."/>
            <person name="Wade C."/>
            <person name="Wang S."/>
            <person name="Wangchuk T."/>
            <person name="Wangdi T."/>
            <person name="Whittaker C."/>
            <person name="Wilkinson J."/>
            <person name="Wu Y."/>
            <person name="Wyman D."/>
            <person name="Yadav S."/>
            <person name="Yang S."/>
            <person name="Yang X."/>
            <person name="Yeager S."/>
            <person name="Yee E."/>
            <person name="Young G."/>
            <person name="Zainoun J."/>
            <person name="Zembeck L."/>
            <person name="Zimmer A."/>
            <person name="Zody M."/>
            <person name="Lander E."/>
        </authorList>
    </citation>
    <scope>NUCLEOTIDE SEQUENCE [LARGE SCALE GENOMIC DNA]</scope>
</reference>
<protein>
    <submittedName>
        <fullName evidence="1">Uncharacterized protein</fullName>
    </submittedName>
</protein>
<dbReference type="AlphaFoldDB" id="H2Y7N6"/>
<dbReference type="HOGENOM" id="CLU_3177765_0_0_1"/>
<dbReference type="InParanoid" id="H2Y7N6"/>
<name>H2Y7N6_CIOSA</name>
<organism evidence="1 2">
    <name type="scientific">Ciona savignyi</name>
    <name type="common">Pacific transparent sea squirt</name>
    <dbReference type="NCBI Taxonomy" id="51511"/>
    <lineage>
        <taxon>Eukaryota</taxon>
        <taxon>Metazoa</taxon>
        <taxon>Chordata</taxon>
        <taxon>Tunicata</taxon>
        <taxon>Ascidiacea</taxon>
        <taxon>Phlebobranchia</taxon>
        <taxon>Cionidae</taxon>
        <taxon>Ciona</taxon>
    </lineage>
</organism>
<reference evidence="1" key="2">
    <citation type="submission" date="2025-08" db="UniProtKB">
        <authorList>
            <consortium name="Ensembl"/>
        </authorList>
    </citation>
    <scope>IDENTIFICATION</scope>
</reference>
<proteinExistence type="predicted"/>
<dbReference type="Proteomes" id="UP000007875">
    <property type="component" value="Unassembled WGS sequence"/>
</dbReference>
<accession>H2Y7N6</accession>
<evidence type="ECO:0000313" key="2">
    <source>
        <dbReference type="Proteomes" id="UP000007875"/>
    </source>
</evidence>
<reference evidence="1" key="3">
    <citation type="submission" date="2025-09" db="UniProtKB">
        <authorList>
            <consortium name="Ensembl"/>
        </authorList>
    </citation>
    <scope>IDENTIFICATION</scope>
</reference>
<keyword evidence="2" id="KW-1185">Reference proteome</keyword>
<dbReference type="Ensembl" id="ENSCSAVT00000001350.1">
    <property type="protein sequence ID" value="ENSCSAVP00000001334.1"/>
    <property type="gene ID" value="ENSCSAVG00000000739.1"/>
</dbReference>
<sequence length="47" mass="5250">YKVCVYIGRFISLLEALTVTFRTKPCLSDGYVVLSTKSSAMSSYMYG</sequence>